<reference evidence="2 3" key="1">
    <citation type="journal article" date="2015" name="Genome Announc.">
        <title>Draft Genome Sequence and Gene Annotation of the Entomopathogenic Fungus Verticillium hemipterigenum.</title>
        <authorList>
            <person name="Horn F."/>
            <person name="Habel A."/>
            <person name="Scharf D.H."/>
            <person name="Dworschak J."/>
            <person name="Brakhage A.A."/>
            <person name="Guthke R."/>
            <person name="Hertweck C."/>
            <person name="Linde J."/>
        </authorList>
    </citation>
    <scope>NUCLEOTIDE SEQUENCE [LARGE SCALE GENOMIC DNA]</scope>
</reference>
<protein>
    <recommendedName>
        <fullName evidence="4">Ribosome biogenesis protein ALB1</fullName>
    </recommendedName>
</protein>
<dbReference type="HOGENOM" id="CLU_148217_0_0_1"/>
<dbReference type="AlphaFoldDB" id="A0A0A1TSG5"/>
<proteinExistence type="predicted"/>
<feature type="compositionally biased region" description="Acidic residues" evidence="1">
    <location>
        <begin position="92"/>
        <end position="109"/>
    </location>
</feature>
<feature type="compositionally biased region" description="Basic residues" evidence="1">
    <location>
        <begin position="20"/>
        <end position="37"/>
    </location>
</feature>
<evidence type="ECO:0008006" key="4">
    <source>
        <dbReference type="Google" id="ProtNLM"/>
    </source>
</evidence>
<gene>
    <name evidence="2" type="ORF">VHEMI09966</name>
</gene>
<evidence type="ECO:0000313" key="3">
    <source>
        <dbReference type="Proteomes" id="UP000039046"/>
    </source>
</evidence>
<feature type="region of interest" description="Disordered" evidence="1">
    <location>
        <begin position="80"/>
        <end position="109"/>
    </location>
</feature>
<name>A0A0A1TSG5_9HYPO</name>
<dbReference type="STRING" id="1531966.A0A0A1TSG5"/>
<dbReference type="Proteomes" id="UP000039046">
    <property type="component" value="Unassembled WGS sequence"/>
</dbReference>
<feature type="region of interest" description="Disordered" evidence="1">
    <location>
        <begin position="1"/>
        <end position="66"/>
    </location>
</feature>
<sequence>MPSGGNLNGLSKNRLAARASKARKQRTKKSVAGKHKIEKADVRRGAKPGLLPTSGPNARISSKKAKKLEKKLGYAVQRSMAASGEAVMKDAAEEDVRDGPDENEMEGIA</sequence>
<evidence type="ECO:0000256" key="1">
    <source>
        <dbReference type="SAM" id="MobiDB-lite"/>
    </source>
</evidence>
<dbReference type="EMBL" id="CDHN01000007">
    <property type="protein sequence ID" value="CEJ94432.1"/>
    <property type="molecule type" value="Genomic_DNA"/>
</dbReference>
<evidence type="ECO:0000313" key="2">
    <source>
        <dbReference type="EMBL" id="CEJ94432.1"/>
    </source>
</evidence>
<accession>A0A0A1TSG5</accession>
<dbReference type="OrthoDB" id="5422107at2759"/>
<keyword evidence="3" id="KW-1185">Reference proteome</keyword>
<organism evidence="2 3">
    <name type="scientific">[Torrubiella] hemipterigena</name>
    <dbReference type="NCBI Taxonomy" id="1531966"/>
    <lineage>
        <taxon>Eukaryota</taxon>
        <taxon>Fungi</taxon>
        <taxon>Dikarya</taxon>
        <taxon>Ascomycota</taxon>
        <taxon>Pezizomycotina</taxon>
        <taxon>Sordariomycetes</taxon>
        <taxon>Hypocreomycetidae</taxon>
        <taxon>Hypocreales</taxon>
        <taxon>Clavicipitaceae</taxon>
        <taxon>Clavicipitaceae incertae sedis</taxon>
        <taxon>'Torrubiella' clade</taxon>
    </lineage>
</organism>